<dbReference type="PANTHER" id="PTHR44414">
    <property type="entry name" value="PROTEIN NEDD1"/>
    <property type="match status" value="1"/>
</dbReference>
<sequence>MLAITSTEALSILDQTVLKRTPSFVPSCMTLLSPPIASSWTSDNKLLFIASANAVHKYDVDHNSLEEIYTSSEVISTLAVKDKTSVMIGAGGKVHLLECGSTTKVSQTFTSHKNTVNSLSLSSDLTLLASTSSDAAYVHNLTLVSHMPLRNLPVLDQQSITTCTIHPHTRTRLLLGIGKKLVVYDINRPSGPLRVIQLGDTSSGNIGAISCSPFSKTLIAVSTTGGTLGLVDLDKEKGLFRTINVKMPLASLSFSQEGASIYLGTGNGRLLILDLRVLDKPPKSIVLNETGARLTTISVQAKIKPASEPLQKPLATTKRPEPFKHTISRKPSTTVSSVNKFSPSPRVTSASLKSKGLAVPSPANDEEPIPKKVFSPLKNLLDVDNEGNPSLHHSDDFSLQIDSFSAERGVSKKELRTTPVRGTTEQVRGPTFSALPNSNSRARDIAGGTSRLRLPPQPSPSSSSVSRSKLSPKEERSRRAPTASTLSRTTTVSSPVPVVSKKVEEVRQRTRTVSTSSSRASRSARSSNANPAAGESISITVEPKSTKGVSLTAPKNSQKTLLSSNSGSGRTGVTRARTVSSISRSSQSKTGTEISSTSDPRPACNSRIPSPDLSDLEAKTSSGPSPIPASRRKALTAPQDNEEDYVDPLIRVDEFRKDSDKGKARTVLFQDDEDDSDSEQNEHKSGSHCESKSEKENKREESLSWQISPRRPGSVGPSASSSMPWKTSPIRHSHLHRQYPNIPGSPGGSSPQDLLRNIVRDVMHDFHQESRAEVMGLHLDLVSLGRGWKKELRELMGEYSGELKQLREENRRLREENERLRRGY</sequence>
<dbReference type="GO" id="GO:0007020">
    <property type="term" value="P:microtubule nucleation"/>
    <property type="evidence" value="ECO:0007669"/>
    <property type="project" value="TreeGrafter"/>
</dbReference>
<feature type="compositionally biased region" description="Low complexity" evidence="2">
    <location>
        <begin position="450"/>
        <end position="469"/>
    </location>
</feature>
<protein>
    <recommendedName>
        <fullName evidence="5">WD40 repeat-like protein</fullName>
    </recommendedName>
</protein>
<evidence type="ECO:0000256" key="1">
    <source>
        <dbReference type="SAM" id="Coils"/>
    </source>
</evidence>
<feature type="region of interest" description="Disordered" evidence="2">
    <location>
        <begin position="666"/>
        <end position="728"/>
    </location>
</feature>
<evidence type="ECO:0008006" key="5">
    <source>
        <dbReference type="Google" id="ProtNLM"/>
    </source>
</evidence>
<dbReference type="SUPFAM" id="SSF50978">
    <property type="entry name" value="WD40 repeat-like"/>
    <property type="match status" value="1"/>
</dbReference>
<dbReference type="PANTHER" id="PTHR44414:SF1">
    <property type="entry name" value="PROTEIN NEDD1"/>
    <property type="match status" value="1"/>
</dbReference>
<gene>
    <name evidence="3" type="ORF">DFJ43DRAFT_1068423</name>
</gene>
<accession>A0AA38JMS7</accession>
<dbReference type="InterPro" id="IPR052818">
    <property type="entry name" value="NEDD1_Spindle_Assembly"/>
</dbReference>
<dbReference type="GO" id="GO:0005737">
    <property type="term" value="C:cytoplasm"/>
    <property type="evidence" value="ECO:0007669"/>
    <property type="project" value="TreeGrafter"/>
</dbReference>
<feature type="compositionally biased region" description="Polar residues" evidence="2">
    <location>
        <begin position="329"/>
        <end position="352"/>
    </location>
</feature>
<dbReference type="InterPro" id="IPR036322">
    <property type="entry name" value="WD40_repeat_dom_sf"/>
</dbReference>
<organism evidence="3 4">
    <name type="scientific">Lentinula guzmanii</name>
    <dbReference type="NCBI Taxonomy" id="2804957"/>
    <lineage>
        <taxon>Eukaryota</taxon>
        <taxon>Fungi</taxon>
        <taxon>Dikarya</taxon>
        <taxon>Basidiomycota</taxon>
        <taxon>Agaricomycotina</taxon>
        <taxon>Agaricomycetes</taxon>
        <taxon>Agaricomycetidae</taxon>
        <taxon>Agaricales</taxon>
        <taxon>Marasmiineae</taxon>
        <taxon>Omphalotaceae</taxon>
        <taxon>Lentinula</taxon>
    </lineage>
</organism>
<dbReference type="AlphaFoldDB" id="A0AA38JMS7"/>
<feature type="region of interest" description="Disordered" evidence="2">
    <location>
        <begin position="308"/>
        <end position="370"/>
    </location>
</feature>
<dbReference type="GO" id="GO:0005814">
    <property type="term" value="C:centriole"/>
    <property type="evidence" value="ECO:0007669"/>
    <property type="project" value="TreeGrafter"/>
</dbReference>
<keyword evidence="4" id="KW-1185">Reference proteome</keyword>
<evidence type="ECO:0000313" key="3">
    <source>
        <dbReference type="EMBL" id="KAJ3733310.1"/>
    </source>
</evidence>
<feature type="compositionally biased region" description="Acidic residues" evidence="2">
    <location>
        <begin position="670"/>
        <end position="679"/>
    </location>
</feature>
<dbReference type="InterPro" id="IPR001680">
    <property type="entry name" value="WD40_rpt"/>
</dbReference>
<dbReference type="SMART" id="SM00320">
    <property type="entry name" value="WD40"/>
    <property type="match status" value="2"/>
</dbReference>
<feature type="compositionally biased region" description="Polar residues" evidence="2">
    <location>
        <begin position="547"/>
        <end position="568"/>
    </location>
</feature>
<dbReference type="GO" id="GO:0036064">
    <property type="term" value="C:ciliary basal body"/>
    <property type="evidence" value="ECO:0007669"/>
    <property type="project" value="TreeGrafter"/>
</dbReference>
<proteinExistence type="predicted"/>
<dbReference type="Gene3D" id="2.130.10.10">
    <property type="entry name" value="YVTN repeat-like/Quinoprotein amine dehydrogenase"/>
    <property type="match status" value="2"/>
</dbReference>
<dbReference type="GO" id="GO:0000278">
    <property type="term" value="P:mitotic cell cycle"/>
    <property type="evidence" value="ECO:0007669"/>
    <property type="project" value="TreeGrafter"/>
</dbReference>
<keyword evidence="1" id="KW-0175">Coiled coil</keyword>
<feature type="compositionally biased region" description="Basic and acidic residues" evidence="2">
    <location>
        <begin position="680"/>
        <end position="702"/>
    </location>
</feature>
<dbReference type="GO" id="GO:0043015">
    <property type="term" value="F:gamma-tubulin binding"/>
    <property type="evidence" value="ECO:0007669"/>
    <property type="project" value="TreeGrafter"/>
</dbReference>
<dbReference type="InterPro" id="IPR015943">
    <property type="entry name" value="WD40/YVTN_repeat-like_dom_sf"/>
</dbReference>
<reference evidence="3" key="1">
    <citation type="submission" date="2022-08" db="EMBL/GenBank/DDBJ databases">
        <authorList>
            <consortium name="DOE Joint Genome Institute"/>
            <person name="Min B."/>
            <person name="Sierra-Patev S."/>
            <person name="Naranjo-Ortiz M."/>
            <person name="Looney B."/>
            <person name="Konkel Z."/>
            <person name="Slot J.C."/>
            <person name="Sakamoto Y."/>
            <person name="Steenwyk J.L."/>
            <person name="Rokas A."/>
            <person name="Carro J."/>
            <person name="Camarero S."/>
            <person name="Ferreira P."/>
            <person name="Molpeceres G."/>
            <person name="Ruiz-duenas F.J."/>
            <person name="Serrano A."/>
            <person name="Henrissat B."/>
            <person name="Drula E."/>
            <person name="Hughes K.W."/>
            <person name="Mata J.L."/>
            <person name="Ishikawa N.K."/>
            <person name="Vargas-Isla R."/>
            <person name="Ushijima S."/>
            <person name="Smith C.A."/>
            <person name="Ahrendt S."/>
            <person name="Andreopoulos W."/>
            <person name="He G."/>
            <person name="LaButti K."/>
            <person name="Lipzen A."/>
            <person name="Ng V."/>
            <person name="Riley R."/>
            <person name="Sandor L."/>
            <person name="Barry K."/>
            <person name="Martinez A.T."/>
            <person name="Xiao Y."/>
            <person name="Gibbons J.G."/>
            <person name="Terashima K."/>
            <person name="Hibbett D.S."/>
            <person name="Grigoriev I.V."/>
        </authorList>
    </citation>
    <scope>NUCLEOTIDE SEQUENCE</scope>
    <source>
        <strain evidence="3">ET3784</strain>
    </source>
</reference>
<dbReference type="Proteomes" id="UP001176059">
    <property type="component" value="Unassembled WGS sequence"/>
</dbReference>
<feature type="compositionally biased region" description="Low complexity" evidence="2">
    <location>
        <begin position="511"/>
        <end position="527"/>
    </location>
</feature>
<feature type="coiled-coil region" evidence="1">
    <location>
        <begin position="789"/>
        <end position="823"/>
    </location>
</feature>
<evidence type="ECO:0000313" key="4">
    <source>
        <dbReference type="Proteomes" id="UP001176059"/>
    </source>
</evidence>
<name>A0AA38JMS7_9AGAR</name>
<evidence type="ECO:0000256" key="2">
    <source>
        <dbReference type="SAM" id="MobiDB-lite"/>
    </source>
</evidence>
<dbReference type="GO" id="GO:0000922">
    <property type="term" value="C:spindle pole"/>
    <property type="evidence" value="ECO:0007669"/>
    <property type="project" value="TreeGrafter"/>
</dbReference>
<reference evidence="3" key="2">
    <citation type="journal article" date="2023" name="Proc. Natl. Acad. Sci. U.S.A.">
        <title>A global phylogenomic analysis of the shiitake genus Lentinula.</title>
        <authorList>
            <person name="Sierra-Patev S."/>
            <person name="Min B."/>
            <person name="Naranjo-Ortiz M."/>
            <person name="Looney B."/>
            <person name="Konkel Z."/>
            <person name="Slot J.C."/>
            <person name="Sakamoto Y."/>
            <person name="Steenwyk J.L."/>
            <person name="Rokas A."/>
            <person name="Carro J."/>
            <person name="Camarero S."/>
            <person name="Ferreira P."/>
            <person name="Molpeceres G."/>
            <person name="Ruiz-Duenas F.J."/>
            <person name="Serrano A."/>
            <person name="Henrissat B."/>
            <person name="Drula E."/>
            <person name="Hughes K.W."/>
            <person name="Mata J.L."/>
            <person name="Ishikawa N.K."/>
            <person name="Vargas-Isla R."/>
            <person name="Ushijima S."/>
            <person name="Smith C.A."/>
            <person name="Donoghue J."/>
            <person name="Ahrendt S."/>
            <person name="Andreopoulos W."/>
            <person name="He G."/>
            <person name="LaButti K."/>
            <person name="Lipzen A."/>
            <person name="Ng V."/>
            <person name="Riley R."/>
            <person name="Sandor L."/>
            <person name="Barry K."/>
            <person name="Martinez A.T."/>
            <person name="Xiao Y."/>
            <person name="Gibbons J.G."/>
            <person name="Terashima K."/>
            <person name="Grigoriev I.V."/>
            <person name="Hibbett D."/>
        </authorList>
    </citation>
    <scope>NUCLEOTIDE SEQUENCE</scope>
    <source>
        <strain evidence="3">ET3784</strain>
    </source>
</reference>
<feature type="compositionally biased region" description="Low complexity" evidence="2">
    <location>
        <begin position="574"/>
        <end position="592"/>
    </location>
</feature>
<feature type="region of interest" description="Disordered" evidence="2">
    <location>
        <begin position="408"/>
        <end position="646"/>
    </location>
</feature>
<dbReference type="EMBL" id="JANVFO010000018">
    <property type="protein sequence ID" value="KAJ3733310.1"/>
    <property type="molecule type" value="Genomic_DNA"/>
</dbReference>
<comment type="caution">
    <text evidence="3">The sequence shown here is derived from an EMBL/GenBank/DDBJ whole genome shotgun (WGS) entry which is preliminary data.</text>
</comment>
<feature type="compositionally biased region" description="Low complexity" evidence="2">
    <location>
        <begin position="480"/>
        <end position="500"/>
    </location>
</feature>